<dbReference type="SUPFAM" id="SSF88659">
    <property type="entry name" value="Sigma3 and sigma4 domains of RNA polymerase sigma factors"/>
    <property type="match status" value="2"/>
</dbReference>
<keyword evidence="5 6" id="KW-0804">Transcription</keyword>
<dbReference type="InterPro" id="IPR007627">
    <property type="entry name" value="RNA_pol_sigma70_r2"/>
</dbReference>
<dbReference type="Pfam" id="PF04539">
    <property type="entry name" value="Sigma70_r3"/>
    <property type="match status" value="1"/>
</dbReference>
<comment type="caution">
    <text evidence="9">The sequence shown here is derived from an EMBL/GenBank/DDBJ whole genome shotgun (WGS) entry which is preliminary data.</text>
</comment>
<dbReference type="GO" id="GO:0016987">
    <property type="term" value="F:sigma factor activity"/>
    <property type="evidence" value="ECO:0007669"/>
    <property type="project" value="UniProtKB-KW"/>
</dbReference>
<dbReference type="InterPro" id="IPR007624">
    <property type="entry name" value="RNA_pol_sigma70_r3"/>
</dbReference>
<comment type="similarity">
    <text evidence="1 6">Belongs to the sigma-70 factor family.</text>
</comment>
<dbReference type="GO" id="GO:0003677">
    <property type="term" value="F:DNA binding"/>
    <property type="evidence" value="ECO:0007669"/>
    <property type="project" value="UniProtKB-KW"/>
</dbReference>
<reference evidence="9" key="1">
    <citation type="journal article" date="2020" name="mSystems">
        <title>Genome- and Community-Level Interaction Insights into Carbon Utilization and Element Cycling Functions of Hydrothermarchaeota in Hydrothermal Sediment.</title>
        <authorList>
            <person name="Zhou Z."/>
            <person name="Liu Y."/>
            <person name="Xu W."/>
            <person name="Pan J."/>
            <person name="Luo Z.H."/>
            <person name="Li M."/>
        </authorList>
    </citation>
    <scope>NUCLEOTIDE SEQUENCE [LARGE SCALE GENOMIC DNA]</scope>
    <source>
        <strain evidence="9">SpSt-192</strain>
    </source>
</reference>
<keyword evidence="4 6" id="KW-0238">DNA-binding</keyword>
<dbReference type="Gene3D" id="1.10.601.10">
    <property type="entry name" value="RNA Polymerase Primary Sigma Factor"/>
    <property type="match status" value="1"/>
</dbReference>
<dbReference type="InterPro" id="IPR000943">
    <property type="entry name" value="RNA_pol_sigma70"/>
</dbReference>
<gene>
    <name evidence="9" type="ORF">ENP13_09165</name>
</gene>
<dbReference type="InterPro" id="IPR036388">
    <property type="entry name" value="WH-like_DNA-bd_sf"/>
</dbReference>
<dbReference type="GO" id="GO:0006352">
    <property type="term" value="P:DNA-templated transcription initiation"/>
    <property type="evidence" value="ECO:0007669"/>
    <property type="project" value="InterPro"/>
</dbReference>
<evidence type="ECO:0000256" key="4">
    <source>
        <dbReference type="ARBA" id="ARBA00023125"/>
    </source>
</evidence>
<protein>
    <recommendedName>
        <fullName evidence="6">RNA polymerase sigma factor</fullName>
    </recommendedName>
</protein>
<proteinExistence type="inferred from homology"/>
<dbReference type="FunFam" id="1.10.601.10:FF:000001">
    <property type="entry name" value="RNA polymerase sigma factor SigA"/>
    <property type="match status" value="1"/>
</dbReference>
<dbReference type="SUPFAM" id="SSF88946">
    <property type="entry name" value="Sigma2 domain of RNA polymerase sigma factors"/>
    <property type="match status" value="1"/>
</dbReference>
<name>A0A7C3ARI2_9BACT</name>
<evidence type="ECO:0000256" key="5">
    <source>
        <dbReference type="ARBA" id="ARBA00023163"/>
    </source>
</evidence>
<dbReference type="PRINTS" id="PR00046">
    <property type="entry name" value="SIGMA70FCT"/>
</dbReference>
<keyword evidence="2 6" id="KW-0805">Transcription regulation</keyword>
<feature type="domain" description="RNA polymerase sigma-70" evidence="8">
    <location>
        <begin position="294"/>
        <end position="320"/>
    </location>
</feature>
<evidence type="ECO:0000313" key="9">
    <source>
        <dbReference type="EMBL" id="HEX71395.1"/>
    </source>
</evidence>
<sequence>MTDERDFQPTPDPEETLEPDALAILVSESSPAGEDIPEEALSIYLREVGRVPLLDPDEERRLAETIVAGRQAAAALETAAPEERAELERLVAAGEAARQQMAEANLRLVVSVARRYQHRGLPLADLIQEGNVGLLRAIDKFEPERGYKFSTYAYWWIRQAITRALGNDARSIRLPIHVQEQLSAIYAANHRVEQALGRSARLSELAEAVGLSEERVEELLQAANHTLSLNAPTDEEAETELGDLVPDPNAGNGEDVVEAWLRREAIEEALSTLTERQRIVLTLRYGLDSGTERTLAEVASMLSVSRERVRQIEATALQELHRSARAARLAAHLT</sequence>
<evidence type="ECO:0000256" key="2">
    <source>
        <dbReference type="ARBA" id="ARBA00023015"/>
    </source>
</evidence>
<keyword evidence="3 6" id="KW-0731">Sigma factor</keyword>
<dbReference type="Pfam" id="PF04545">
    <property type="entry name" value="Sigma70_r4"/>
    <property type="match status" value="1"/>
</dbReference>
<evidence type="ECO:0000259" key="8">
    <source>
        <dbReference type="PROSITE" id="PS00716"/>
    </source>
</evidence>
<dbReference type="PROSITE" id="PS00715">
    <property type="entry name" value="SIGMA70_1"/>
    <property type="match status" value="1"/>
</dbReference>
<evidence type="ECO:0000256" key="6">
    <source>
        <dbReference type="RuleBase" id="RU362124"/>
    </source>
</evidence>
<accession>A0A7C3ARI2</accession>
<dbReference type="Gene3D" id="1.10.10.10">
    <property type="entry name" value="Winged helix-like DNA-binding domain superfamily/Winged helix DNA-binding domain"/>
    <property type="match status" value="2"/>
</dbReference>
<dbReference type="Pfam" id="PF04542">
    <property type="entry name" value="Sigma70_r2"/>
    <property type="match status" value="1"/>
</dbReference>
<evidence type="ECO:0000256" key="1">
    <source>
        <dbReference type="ARBA" id="ARBA00007788"/>
    </source>
</evidence>
<dbReference type="InterPro" id="IPR013325">
    <property type="entry name" value="RNA_pol_sigma_r2"/>
</dbReference>
<dbReference type="InterPro" id="IPR009042">
    <property type="entry name" value="RNA_pol_sigma70_r1_2"/>
</dbReference>
<dbReference type="CDD" id="cd06171">
    <property type="entry name" value="Sigma70_r4"/>
    <property type="match status" value="1"/>
</dbReference>
<dbReference type="PANTHER" id="PTHR30603">
    <property type="entry name" value="RNA POLYMERASE SIGMA FACTOR RPO"/>
    <property type="match status" value="1"/>
</dbReference>
<dbReference type="PROSITE" id="PS00716">
    <property type="entry name" value="SIGMA70_2"/>
    <property type="match status" value="1"/>
</dbReference>
<evidence type="ECO:0000256" key="3">
    <source>
        <dbReference type="ARBA" id="ARBA00023082"/>
    </source>
</evidence>
<organism evidence="9">
    <name type="scientific">Thermorudis sp</name>
    <dbReference type="NCBI Taxonomy" id="1969470"/>
    <lineage>
        <taxon>Bacteria</taxon>
        <taxon>Pseudomonadati</taxon>
        <taxon>Thermomicrobiota</taxon>
        <taxon>Thermomicrobia</taxon>
        <taxon>Thermomicrobia incertae sedis</taxon>
        <taxon>Thermorudis</taxon>
    </lineage>
</organism>
<comment type="function">
    <text evidence="6">Sigma factors are initiation factors that promote the attachment of RNA polymerase to specific initiation sites and are then released.</text>
</comment>
<dbReference type="Pfam" id="PF00140">
    <property type="entry name" value="Sigma70_r1_2"/>
    <property type="match status" value="1"/>
</dbReference>
<dbReference type="NCBIfam" id="TIGR02937">
    <property type="entry name" value="sigma70-ECF"/>
    <property type="match status" value="1"/>
</dbReference>
<dbReference type="InterPro" id="IPR014284">
    <property type="entry name" value="RNA_pol_sigma-70_dom"/>
</dbReference>
<dbReference type="PANTHER" id="PTHR30603:SF60">
    <property type="entry name" value="RNA POLYMERASE SIGMA FACTOR RPOD"/>
    <property type="match status" value="1"/>
</dbReference>
<dbReference type="InterPro" id="IPR007630">
    <property type="entry name" value="RNA_pol_sigma70_r4"/>
</dbReference>
<feature type="domain" description="RNA polymerase sigma-70" evidence="7">
    <location>
        <begin position="125"/>
        <end position="138"/>
    </location>
</feature>
<dbReference type="InterPro" id="IPR013324">
    <property type="entry name" value="RNA_pol_sigma_r3/r4-like"/>
</dbReference>
<evidence type="ECO:0000259" key="7">
    <source>
        <dbReference type="PROSITE" id="PS00715"/>
    </source>
</evidence>
<dbReference type="InterPro" id="IPR050239">
    <property type="entry name" value="Sigma-70_RNA_pol_init_factors"/>
</dbReference>
<dbReference type="EMBL" id="DSID01000693">
    <property type="protein sequence ID" value="HEX71395.1"/>
    <property type="molecule type" value="Genomic_DNA"/>
</dbReference>
<dbReference type="AlphaFoldDB" id="A0A7C3ARI2"/>